<evidence type="ECO:0000256" key="1">
    <source>
        <dbReference type="ARBA" id="ARBA00023172"/>
    </source>
</evidence>
<feature type="domain" description="Tyr recombinase" evidence="2">
    <location>
        <begin position="1"/>
        <end position="125"/>
    </location>
</feature>
<sequence length="125" mass="13375">MILLLVAGLRVGSAIGARIEDLGADRGHRVLNLTVKGGRRRRVPLPPVLAHVLDEMIAERGGPAEGPLFLTPTGLPIYELYVHRLIRRLARRAGLASASALSPHSLRHTATTEILDATGGDLRPA</sequence>
<evidence type="ECO:0000313" key="4">
    <source>
        <dbReference type="Proteomes" id="UP000598146"/>
    </source>
</evidence>
<proteinExistence type="predicted"/>
<comment type="caution">
    <text evidence="3">The sequence shown here is derived from an EMBL/GenBank/DDBJ whole genome shotgun (WGS) entry which is preliminary data.</text>
</comment>
<dbReference type="GO" id="GO:0015074">
    <property type="term" value="P:DNA integration"/>
    <property type="evidence" value="ECO:0007669"/>
    <property type="project" value="InterPro"/>
</dbReference>
<keyword evidence="1" id="KW-0233">DNA recombination</keyword>
<dbReference type="PROSITE" id="PS51898">
    <property type="entry name" value="TYR_RECOMBINASE"/>
    <property type="match status" value="1"/>
</dbReference>
<dbReference type="InterPro" id="IPR002104">
    <property type="entry name" value="Integrase_catalytic"/>
</dbReference>
<dbReference type="InterPro" id="IPR050090">
    <property type="entry name" value="Tyrosine_recombinase_XerCD"/>
</dbReference>
<gene>
    <name evidence="3" type="ORF">I4J89_44155</name>
</gene>
<dbReference type="InterPro" id="IPR013762">
    <property type="entry name" value="Integrase-like_cat_sf"/>
</dbReference>
<protein>
    <submittedName>
        <fullName evidence="3">Tyrosine-type recombinase/integrase</fullName>
    </submittedName>
</protein>
<evidence type="ECO:0000313" key="3">
    <source>
        <dbReference type="EMBL" id="MBG0568440.1"/>
    </source>
</evidence>
<name>A0A931G2R1_9ACTN</name>
<dbReference type="InterPro" id="IPR011010">
    <property type="entry name" value="DNA_brk_join_enz"/>
</dbReference>
<dbReference type="AlphaFoldDB" id="A0A931G2R1"/>
<reference evidence="3" key="1">
    <citation type="submission" date="2020-11" db="EMBL/GenBank/DDBJ databases">
        <title>Isolation and identification of active actinomycetes.</title>
        <authorList>
            <person name="Sun X."/>
        </authorList>
    </citation>
    <scope>NUCLEOTIDE SEQUENCE</scope>
    <source>
        <strain evidence="3">NEAU-A11</strain>
    </source>
</reference>
<organism evidence="3 4">
    <name type="scientific">Actinoplanes aureus</name>
    <dbReference type="NCBI Taxonomy" id="2792083"/>
    <lineage>
        <taxon>Bacteria</taxon>
        <taxon>Bacillati</taxon>
        <taxon>Actinomycetota</taxon>
        <taxon>Actinomycetes</taxon>
        <taxon>Micromonosporales</taxon>
        <taxon>Micromonosporaceae</taxon>
        <taxon>Actinoplanes</taxon>
    </lineage>
</organism>
<keyword evidence="4" id="KW-1185">Reference proteome</keyword>
<dbReference type="PANTHER" id="PTHR30349">
    <property type="entry name" value="PHAGE INTEGRASE-RELATED"/>
    <property type="match status" value="1"/>
</dbReference>
<dbReference type="EMBL" id="JADQTO010000038">
    <property type="protein sequence ID" value="MBG0568440.1"/>
    <property type="molecule type" value="Genomic_DNA"/>
</dbReference>
<evidence type="ECO:0000259" key="2">
    <source>
        <dbReference type="PROSITE" id="PS51898"/>
    </source>
</evidence>
<dbReference type="GO" id="GO:0006310">
    <property type="term" value="P:DNA recombination"/>
    <property type="evidence" value="ECO:0007669"/>
    <property type="project" value="UniProtKB-KW"/>
</dbReference>
<accession>A0A931G2R1</accession>
<dbReference type="PANTHER" id="PTHR30349:SF64">
    <property type="entry name" value="PROPHAGE INTEGRASE INTD-RELATED"/>
    <property type="match status" value="1"/>
</dbReference>
<dbReference type="GO" id="GO:0003677">
    <property type="term" value="F:DNA binding"/>
    <property type="evidence" value="ECO:0007669"/>
    <property type="project" value="InterPro"/>
</dbReference>
<dbReference type="Gene3D" id="1.10.443.10">
    <property type="entry name" value="Intergrase catalytic core"/>
    <property type="match status" value="1"/>
</dbReference>
<dbReference type="SUPFAM" id="SSF56349">
    <property type="entry name" value="DNA breaking-rejoining enzymes"/>
    <property type="match status" value="1"/>
</dbReference>
<dbReference type="Proteomes" id="UP000598146">
    <property type="component" value="Unassembled WGS sequence"/>
</dbReference>
<dbReference type="Pfam" id="PF00589">
    <property type="entry name" value="Phage_integrase"/>
    <property type="match status" value="1"/>
</dbReference>